<evidence type="ECO:0000259" key="8">
    <source>
        <dbReference type="Pfam" id="PF07733"/>
    </source>
</evidence>
<keyword evidence="4" id="KW-0235">DNA replication</keyword>
<dbReference type="InterPro" id="IPR011708">
    <property type="entry name" value="DNA_pol3_alpha_NTPase_dom"/>
</dbReference>
<gene>
    <name evidence="11" type="ORF">HYG79_14485</name>
</gene>
<evidence type="ECO:0000256" key="6">
    <source>
        <dbReference type="ARBA" id="ARBA00049244"/>
    </source>
</evidence>
<dbReference type="Pfam" id="PF07733">
    <property type="entry name" value="DNA_pol3_alpha"/>
    <property type="match status" value="1"/>
</dbReference>
<dbReference type="Pfam" id="PF17657">
    <property type="entry name" value="DNA_pol3_finger"/>
    <property type="match status" value="1"/>
</dbReference>
<keyword evidence="2" id="KW-0808">Transferase</keyword>
<evidence type="ECO:0000256" key="3">
    <source>
        <dbReference type="ARBA" id="ARBA00022695"/>
    </source>
</evidence>
<evidence type="ECO:0000256" key="5">
    <source>
        <dbReference type="ARBA" id="ARBA00022932"/>
    </source>
</evidence>
<evidence type="ECO:0000313" key="12">
    <source>
        <dbReference type="Proteomes" id="UP000509302"/>
    </source>
</evidence>
<reference evidence="11 12" key="1">
    <citation type="journal article" date="2006" name="Int. J. Syst. Evol. Microbiol.">
        <title>Costertonia aggregata gen. nov., sp. nov., a mesophilic marine bacterium of the family Flavobacteriaceae, isolated from a mature biofilm.</title>
        <authorList>
            <person name="Kwon K.K."/>
            <person name="Lee Y.K."/>
            <person name="Lee H.K."/>
        </authorList>
    </citation>
    <scope>NUCLEOTIDE SEQUENCE [LARGE SCALE GENOMIC DNA]</scope>
    <source>
        <strain evidence="11 12">KCCM 42265</strain>
    </source>
</reference>
<dbReference type="Gene3D" id="3.20.20.140">
    <property type="entry name" value="Metal-dependent hydrolases"/>
    <property type="match status" value="1"/>
</dbReference>
<dbReference type="Gene3D" id="1.10.150.870">
    <property type="match status" value="1"/>
</dbReference>
<keyword evidence="3" id="KW-0548">Nucleotidyltransferase</keyword>
<sequence length="1011" mass="116503">MYLNCHTYYSLRYGTFSEIELLKMAKTHGVYYLAVTDINSTTACLNFLKEAKNYDLHPAVGVDFRNGVEQLYVILAKTNMGFQEINTYLSKHLHEKKAFPIEAPELRDTYVVYPFQKILERKTVQLQVHEFIGISLSDLRKLPFSNYRHETKKLVIQQPVSFRNQSDFNAHRLLRTIDLNTLLSKLPTTEQGSISHRMIPITDLRTAYKDFPSLWENTERILSKCKVDFKFDYENENQNQAVYLEDRKADFQFLKKECLRKVRERFPRPTKELYARLDKELEAIRSMDFVSYFLINYDIIRYAKSKNYPYIGRGSGANSLVAYILGITNVDPIELDLYFERFINVYRSSPPDFDIDFGWNDREDITRYIFERFPNTALMGTYVTFQYRAVVRELGKVFGLPKEEIDAFLIGRRLKNPNPDTDEYLKLITKYGKLIHGFPNHLSVHAGGILITKKPISYYTATFMPPKGYQTVQFDMNIAESVGIHKFDILSQTGLPKIKHAIEIIKENQPNAEIKDVENYKQFTRDPNINNLLKTGDCIGVFYVESPAMRVLMTKLRTQDYLNLVAASSIIRPGVSNGGMKNEFILRHRNPERCKQAHPVMMEILHDTYGVMVYQEDVLKVAHKFAGLSLAEADILRRGMRGKVSSKGQFERIEQKFKDNCVKKGYSDQLIEEIWGQVKAFAGYAFAKGHSASYAVESYQSLYLKRYFPLEFMTAVLNNGGGFYNVQTYINEIKNCGGIVEPPCINNSDHPNCIKGKTVYLGFGMIKSLEDRTVQRLLSVRQTSGLFKSLDDFVDRVKISLEQLMLLVRLDAFRFTGLDKHQIAWQAQFKLKATKQDYHAPVLFRTQQKSYALPQFKTNALIDAYDQMELLGYPLVSRFDLLAEQMSSDCLAKDLPSHNKKRIVIYGDLVTAKGTATNDKRLMHFGTFLDKHGDVFDTVHFPNVSEKYPIIAKGIYKITGKVTEEMEYFSLNAEKVEFQTILPDPRQVDEGHKTSGQLADKFIGSPKIINS</sequence>
<dbReference type="SUPFAM" id="SSF89550">
    <property type="entry name" value="PHP domain-like"/>
    <property type="match status" value="1"/>
</dbReference>
<feature type="domain" description="DNA polymerase III alpha subunit finger" evidence="10">
    <location>
        <begin position="497"/>
        <end position="665"/>
    </location>
</feature>
<protein>
    <recommendedName>
        <fullName evidence="1">DNA-directed DNA polymerase</fullName>
        <ecNumber evidence="1">2.7.7.7</ecNumber>
    </recommendedName>
</protein>
<keyword evidence="5" id="KW-0239">DNA-directed DNA polymerase</keyword>
<dbReference type="InterPro" id="IPR016195">
    <property type="entry name" value="Pol/histidinol_Pase-like"/>
</dbReference>
<evidence type="ECO:0000256" key="4">
    <source>
        <dbReference type="ARBA" id="ARBA00022705"/>
    </source>
</evidence>
<dbReference type="Pfam" id="PF02811">
    <property type="entry name" value="PHP"/>
    <property type="match status" value="1"/>
</dbReference>
<name>A0A7H9AT31_9FLAO</name>
<keyword evidence="12" id="KW-1185">Reference proteome</keyword>
<dbReference type="GO" id="GO:0006260">
    <property type="term" value="P:DNA replication"/>
    <property type="evidence" value="ECO:0007669"/>
    <property type="project" value="UniProtKB-KW"/>
</dbReference>
<dbReference type="EMBL" id="CP058595">
    <property type="protein sequence ID" value="QLG46502.1"/>
    <property type="molecule type" value="Genomic_DNA"/>
</dbReference>
<dbReference type="NCBIfam" id="TIGR00594">
    <property type="entry name" value="polc"/>
    <property type="match status" value="1"/>
</dbReference>
<dbReference type="GO" id="GO:0003887">
    <property type="term" value="F:DNA-directed DNA polymerase activity"/>
    <property type="evidence" value="ECO:0007669"/>
    <property type="project" value="UniProtKB-KW"/>
</dbReference>
<dbReference type="AlphaFoldDB" id="A0A7H9AT31"/>
<dbReference type="KEGG" id="cagg:HYG79_14485"/>
<dbReference type="InterPro" id="IPR029460">
    <property type="entry name" value="DNAPol_HHH"/>
</dbReference>
<dbReference type="EC" id="2.7.7.7" evidence="1"/>
<evidence type="ECO:0000256" key="1">
    <source>
        <dbReference type="ARBA" id="ARBA00012417"/>
    </source>
</evidence>
<dbReference type="Proteomes" id="UP000509302">
    <property type="component" value="Chromosome"/>
</dbReference>
<dbReference type="GO" id="GO:0008408">
    <property type="term" value="F:3'-5' exonuclease activity"/>
    <property type="evidence" value="ECO:0007669"/>
    <property type="project" value="InterPro"/>
</dbReference>
<proteinExistence type="predicted"/>
<evidence type="ECO:0000259" key="9">
    <source>
        <dbReference type="Pfam" id="PF14579"/>
    </source>
</evidence>
<feature type="domain" description="Bacterial DNA polymerase III alpha subunit NTPase" evidence="8">
    <location>
        <begin position="253"/>
        <end position="490"/>
    </location>
</feature>
<dbReference type="RefSeq" id="WP_179242781.1">
    <property type="nucleotide sequence ID" value="NZ_CP058595.1"/>
</dbReference>
<evidence type="ECO:0000256" key="2">
    <source>
        <dbReference type="ARBA" id="ARBA00022679"/>
    </source>
</evidence>
<organism evidence="11 12">
    <name type="scientific">Costertonia aggregata</name>
    <dbReference type="NCBI Taxonomy" id="343403"/>
    <lineage>
        <taxon>Bacteria</taxon>
        <taxon>Pseudomonadati</taxon>
        <taxon>Bacteroidota</taxon>
        <taxon>Flavobacteriia</taxon>
        <taxon>Flavobacteriales</taxon>
        <taxon>Flavobacteriaceae</taxon>
        <taxon>Costertonia</taxon>
    </lineage>
</organism>
<evidence type="ECO:0000259" key="7">
    <source>
        <dbReference type="Pfam" id="PF02811"/>
    </source>
</evidence>
<dbReference type="Pfam" id="PF14579">
    <property type="entry name" value="HHH_6"/>
    <property type="match status" value="1"/>
</dbReference>
<dbReference type="PANTHER" id="PTHR32294">
    <property type="entry name" value="DNA POLYMERASE III SUBUNIT ALPHA"/>
    <property type="match status" value="1"/>
</dbReference>
<dbReference type="InterPro" id="IPR004805">
    <property type="entry name" value="DnaE2/DnaE/PolC"/>
</dbReference>
<evidence type="ECO:0000259" key="10">
    <source>
        <dbReference type="Pfam" id="PF17657"/>
    </source>
</evidence>
<feature type="domain" description="PHP" evidence="7">
    <location>
        <begin position="3"/>
        <end position="97"/>
    </location>
</feature>
<comment type="catalytic activity">
    <reaction evidence="6">
        <text>DNA(n) + a 2'-deoxyribonucleoside 5'-triphosphate = DNA(n+1) + diphosphate</text>
        <dbReference type="Rhea" id="RHEA:22508"/>
        <dbReference type="Rhea" id="RHEA-COMP:17339"/>
        <dbReference type="Rhea" id="RHEA-COMP:17340"/>
        <dbReference type="ChEBI" id="CHEBI:33019"/>
        <dbReference type="ChEBI" id="CHEBI:61560"/>
        <dbReference type="ChEBI" id="CHEBI:173112"/>
        <dbReference type="EC" id="2.7.7.7"/>
    </reaction>
</comment>
<evidence type="ECO:0000313" key="11">
    <source>
        <dbReference type="EMBL" id="QLG46502.1"/>
    </source>
</evidence>
<accession>A0A7H9AT31</accession>
<dbReference type="InterPro" id="IPR004013">
    <property type="entry name" value="PHP_dom"/>
</dbReference>
<dbReference type="InterPro" id="IPR040982">
    <property type="entry name" value="DNA_pol3_finger"/>
</dbReference>
<feature type="domain" description="DNA polymerase helix-hairpin-helix motif" evidence="9">
    <location>
        <begin position="740"/>
        <end position="822"/>
    </location>
</feature>